<dbReference type="EMBL" id="VSSQ01144009">
    <property type="protein sequence ID" value="MPN63906.1"/>
    <property type="molecule type" value="Genomic_DNA"/>
</dbReference>
<evidence type="ECO:0000313" key="2">
    <source>
        <dbReference type="EMBL" id="MPN63906.1"/>
    </source>
</evidence>
<gene>
    <name evidence="2" type="ORF">SDC9_211673</name>
</gene>
<name>A0A645JKF7_9ZZZZ</name>
<proteinExistence type="predicted"/>
<protein>
    <submittedName>
        <fullName evidence="2">Uncharacterized protein</fullName>
    </submittedName>
</protein>
<accession>A0A645JKF7</accession>
<organism evidence="2">
    <name type="scientific">bioreactor metagenome</name>
    <dbReference type="NCBI Taxonomy" id="1076179"/>
    <lineage>
        <taxon>unclassified sequences</taxon>
        <taxon>metagenomes</taxon>
        <taxon>ecological metagenomes</taxon>
    </lineage>
</organism>
<dbReference type="AlphaFoldDB" id="A0A645JKF7"/>
<feature type="compositionally biased region" description="Polar residues" evidence="1">
    <location>
        <begin position="1"/>
        <end position="19"/>
    </location>
</feature>
<feature type="region of interest" description="Disordered" evidence="1">
    <location>
        <begin position="1"/>
        <end position="20"/>
    </location>
</feature>
<sequence length="88" mass="9746">MDEGTTVNITLSNGPGPTTKTKRLRFELPDDQQYYNVVITVKDAQNERVVYNVMHRAGEEINVGINYTGTGTAQVQLNGEPSKTYSLP</sequence>
<evidence type="ECO:0000256" key="1">
    <source>
        <dbReference type="SAM" id="MobiDB-lite"/>
    </source>
</evidence>
<reference evidence="2" key="1">
    <citation type="submission" date="2019-08" db="EMBL/GenBank/DDBJ databases">
        <authorList>
            <person name="Kucharzyk K."/>
            <person name="Murdoch R.W."/>
            <person name="Higgins S."/>
            <person name="Loffler F."/>
        </authorList>
    </citation>
    <scope>NUCLEOTIDE SEQUENCE</scope>
</reference>
<comment type="caution">
    <text evidence="2">The sequence shown here is derived from an EMBL/GenBank/DDBJ whole genome shotgun (WGS) entry which is preliminary data.</text>
</comment>